<dbReference type="Gene3D" id="1.10.510.10">
    <property type="entry name" value="Transferase(Phosphotransferase) domain 1"/>
    <property type="match status" value="1"/>
</dbReference>
<evidence type="ECO:0000313" key="14">
    <source>
        <dbReference type="EnsemblPlants" id="Ma10_p19720.1"/>
    </source>
</evidence>
<keyword evidence="6" id="KW-0547">Nucleotide-binding</keyword>
<keyword evidence="2" id="KW-0723">Serine/threonine-protein kinase</keyword>
<keyword evidence="5" id="KW-0732">Signal</keyword>
<dbReference type="FunFam" id="1.10.510.10:FF:000590">
    <property type="entry name" value="PR5-like receptor kinase"/>
    <property type="match status" value="1"/>
</dbReference>
<dbReference type="PANTHER" id="PTHR27009">
    <property type="entry name" value="RUST RESISTANCE KINASE LR10-RELATED"/>
    <property type="match status" value="1"/>
</dbReference>
<evidence type="ECO:0000256" key="3">
    <source>
        <dbReference type="ARBA" id="ARBA00022679"/>
    </source>
</evidence>
<dbReference type="SMART" id="SM00220">
    <property type="entry name" value="S_TKc"/>
    <property type="match status" value="1"/>
</dbReference>
<evidence type="ECO:0000256" key="8">
    <source>
        <dbReference type="ARBA" id="ARBA00022840"/>
    </source>
</evidence>
<proteinExistence type="predicted"/>
<dbReference type="Pfam" id="PF14380">
    <property type="entry name" value="WAK_assoc"/>
    <property type="match status" value="1"/>
</dbReference>
<keyword evidence="7" id="KW-0418">Kinase</keyword>
<dbReference type="InterPro" id="IPR011009">
    <property type="entry name" value="Kinase-like_dom_sf"/>
</dbReference>
<dbReference type="SUPFAM" id="SSF56112">
    <property type="entry name" value="Protein kinase-like (PK-like)"/>
    <property type="match status" value="1"/>
</dbReference>
<evidence type="ECO:0000313" key="15">
    <source>
        <dbReference type="Proteomes" id="UP000012960"/>
    </source>
</evidence>
<keyword evidence="3" id="KW-0808">Transferase</keyword>
<evidence type="ECO:0000259" key="13">
    <source>
        <dbReference type="PROSITE" id="PS50011"/>
    </source>
</evidence>
<dbReference type="InterPro" id="IPR045874">
    <property type="entry name" value="LRK10/LRL21-25-like"/>
</dbReference>
<dbReference type="FunCoup" id="A0A804KY53">
    <property type="interactions" value="134"/>
</dbReference>
<evidence type="ECO:0000256" key="4">
    <source>
        <dbReference type="ARBA" id="ARBA00022692"/>
    </source>
</evidence>
<dbReference type="GO" id="GO:0005524">
    <property type="term" value="F:ATP binding"/>
    <property type="evidence" value="ECO:0007669"/>
    <property type="project" value="UniProtKB-KW"/>
</dbReference>
<dbReference type="Pfam" id="PF00069">
    <property type="entry name" value="Pkinase"/>
    <property type="match status" value="1"/>
</dbReference>
<keyword evidence="8" id="KW-0067">ATP-binding</keyword>
<dbReference type="Gramene" id="Ma10_t19720.1">
    <property type="protein sequence ID" value="Ma10_p19720.1"/>
    <property type="gene ID" value="Ma10_g19720"/>
</dbReference>
<keyword evidence="15" id="KW-1185">Reference proteome</keyword>
<dbReference type="PROSITE" id="PS50011">
    <property type="entry name" value="PROTEIN_KINASE_DOM"/>
    <property type="match status" value="1"/>
</dbReference>
<evidence type="ECO:0000256" key="11">
    <source>
        <dbReference type="ARBA" id="ARBA00023180"/>
    </source>
</evidence>
<reference evidence="14" key="1">
    <citation type="submission" date="2021-05" db="UniProtKB">
        <authorList>
            <consortium name="EnsemblPlants"/>
        </authorList>
    </citation>
    <scope>IDENTIFICATION</scope>
    <source>
        <strain evidence="14">subsp. malaccensis</strain>
    </source>
</reference>
<dbReference type="OMA" id="TTRIDCA"/>
<dbReference type="CDD" id="cd14066">
    <property type="entry name" value="STKc_IRAK"/>
    <property type="match status" value="1"/>
</dbReference>
<dbReference type="FunFam" id="3.30.200.20:FF:000178">
    <property type="entry name" value="serine/threonine-protein kinase PBS1-like"/>
    <property type="match status" value="1"/>
</dbReference>
<comment type="subcellular location">
    <subcellularLocation>
        <location evidence="1">Membrane</location>
        <topology evidence="1">Single-pass type I membrane protein</topology>
    </subcellularLocation>
</comment>
<evidence type="ECO:0000256" key="1">
    <source>
        <dbReference type="ARBA" id="ARBA00004479"/>
    </source>
</evidence>
<keyword evidence="11" id="KW-0325">Glycoprotein</keyword>
<sequence>FELSCEDGLPILVSSYNSSYYLHDIFYGNKSFWVRNKNFDDEGCAIPNYEIRVDLPGFFRVSAVNTELRFFYNCWAPPPIYTTRIDCAPNATFALVGGRYGDNSTSPPSPPNRCNTSRAPVLLRDGGRERSSTEDIERLLKNGFLVVWGEADACWECRLSNGRCSHDDASASFVCICPDGRHSPRNCRKGHFAKSIAIGKKLSWVFILLSPCIHASFALLHVPGSMAGVVGLLLAFAAIFIYVRKRPNPWLRSRNTREGHGHDFLEKYESRVPQRYKYRYLKKITKSFGEKLVQGGFGSVFKGQLEDSRLVAVKILSRSKEDGEEFFINEVASIGRTAHVNVVTLLGFCQEGKRRALVYEYMPNGSLERYIYSDPPETSLPWDKLYQITIGIARGLEYLHQGCNTRIVHFDIKPHNILLDEDFCPKIADFGLAKLCPRKESILSMVEARGTIGYMAPEVFSRSFGAVSTKSDVYSYGTMVLEMVRGRKNIKARADDRTSDACFPHSIYQYLDGGEDDLRVGDVTAETEEIPRKMMLVGLWCIQTAPPNRPSMSRVVEMLEGSGKAFSSVTGHQLARLVLSAIINRGKSHGGGGFPSISCWGHSSVSH</sequence>
<evidence type="ECO:0000256" key="12">
    <source>
        <dbReference type="SAM" id="Phobius"/>
    </source>
</evidence>
<evidence type="ECO:0000256" key="9">
    <source>
        <dbReference type="ARBA" id="ARBA00022989"/>
    </source>
</evidence>
<dbReference type="GO" id="GO:0016020">
    <property type="term" value="C:membrane"/>
    <property type="evidence" value="ECO:0007669"/>
    <property type="project" value="UniProtKB-SubCell"/>
</dbReference>
<accession>A0A804KY53</accession>
<name>A0A804KY53_MUSAM</name>
<dbReference type="InterPro" id="IPR032872">
    <property type="entry name" value="WAK_assoc_C"/>
</dbReference>
<dbReference type="Gene3D" id="3.30.200.20">
    <property type="entry name" value="Phosphorylase Kinase, domain 1"/>
    <property type="match status" value="1"/>
</dbReference>
<dbReference type="GO" id="GO:0004674">
    <property type="term" value="F:protein serine/threonine kinase activity"/>
    <property type="evidence" value="ECO:0007669"/>
    <property type="project" value="UniProtKB-KW"/>
</dbReference>
<dbReference type="InterPro" id="IPR008271">
    <property type="entry name" value="Ser/Thr_kinase_AS"/>
</dbReference>
<dbReference type="InterPro" id="IPR000719">
    <property type="entry name" value="Prot_kinase_dom"/>
</dbReference>
<organism evidence="14 15">
    <name type="scientific">Musa acuminata subsp. malaccensis</name>
    <name type="common">Wild banana</name>
    <name type="synonym">Musa malaccensis</name>
    <dbReference type="NCBI Taxonomy" id="214687"/>
    <lineage>
        <taxon>Eukaryota</taxon>
        <taxon>Viridiplantae</taxon>
        <taxon>Streptophyta</taxon>
        <taxon>Embryophyta</taxon>
        <taxon>Tracheophyta</taxon>
        <taxon>Spermatophyta</taxon>
        <taxon>Magnoliopsida</taxon>
        <taxon>Liliopsida</taxon>
        <taxon>Zingiberales</taxon>
        <taxon>Musaceae</taxon>
        <taxon>Musa</taxon>
    </lineage>
</organism>
<protein>
    <recommendedName>
        <fullName evidence="13">Protein kinase domain-containing protein</fullName>
    </recommendedName>
</protein>
<evidence type="ECO:0000256" key="6">
    <source>
        <dbReference type="ARBA" id="ARBA00022741"/>
    </source>
</evidence>
<keyword evidence="9 12" id="KW-1133">Transmembrane helix</keyword>
<dbReference type="AlphaFoldDB" id="A0A804KY53"/>
<evidence type="ECO:0000256" key="7">
    <source>
        <dbReference type="ARBA" id="ARBA00022777"/>
    </source>
</evidence>
<dbReference type="InParanoid" id="A0A804KY53"/>
<dbReference type="EnsemblPlants" id="Ma10_t19720.1">
    <property type="protein sequence ID" value="Ma10_p19720.1"/>
    <property type="gene ID" value="Ma10_g19720"/>
</dbReference>
<evidence type="ECO:0000256" key="5">
    <source>
        <dbReference type="ARBA" id="ARBA00022729"/>
    </source>
</evidence>
<evidence type="ECO:0000256" key="10">
    <source>
        <dbReference type="ARBA" id="ARBA00023136"/>
    </source>
</evidence>
<evidence type="ECO:0000256" key="2">
    <source>
        <dbReference type="ARBA" id="ARBA00022527"/>
    </source>
</evidence>
<keyword evidence="4 12" id="KW-0812">Transmembrane</keyword>
<keyword evidence="10 12" id="KW-0472">Membrane</keyword>
<feature type="domain" description="Protein kinase" evidence="13">
    <location>
        <begin position="286"/>
        <end position="575"/>
    </location>
</feature>
<dbReference type="Proteomes" id="UP000012960">
    <property type="component" value="Unplaced"/>
</dbReference>
<feature type="transmembrane region" description="Helical" evidence="12">
    <location>
        <begin position="226"/>
        <end position="243"/>
    </location>
</feature>
<dbReference type="PROSITE" id="PS00108">
    <property type="entry name" value="PROTEIN_KINASE_ST"/>
    <property type="match status" value="1"/>
</dbReference>